<sequence length="342" mass="34515">MTERNEAPPGAGDEPLVLGLDVGGTSVRCLVATTGGRRLGTGAAPGANPNAVGMATALAHVGSAVTAALSGLDPARVAAAVMGAAGFAAHADLGEDFGRVWDATGLRVRPRLVGDALVGFCAGTPARDGTIVLGGTGSGAVEVRDLREGLVRDAAGWLLGDDGSGQWVGREAVRHAIRPGPAPQDPLAVAVRRALLGRPDGDRQDLVRTVYAGSPLLLSTLAPVVVGLARDGDPDAVRVLVDAARLLQRSVASVRRAGDTTPVVLVGGLFSSEVLLGALTARLRRAWPDAPVLRGGSGAGGAAWLAVHDLAAQGWAGPTGPTLHAALTRLPLVVDAGRRTDE</sequence>
<accession>A0A542DXH7</accession>
<dbReference type="GO" id="GO:0016301">
    <property type="term" value="F:kinase activity"/>
    <property type="evidence" value="ECO:0007669"/>
    <property type="project" value="UniProtKB-KW"/>
</dbReference>
<dbReference type="OrthoDB" id="8701357at2"/>
<dbReference type="InterPro" id="IPR052519">
    <property type="entry name" value="Euk-type_GlcNAc_Kinase"/>
</dbReference>
<dbReference type="PANTHER" id="PTHR43190">
    <property type="entry name" value="N-ACETYL-D-GLUCOSAMINE KINASE"/>
    <property type="match status" value="1"/>
</dbReference>
<name>A0A542DXH7_9MICO</name>
<feature type="domain" description="ATPase BadF/BadG/BcrA/BcrD type" evidence="1">
    <location>
        <begin position="18"/>
        <end position="305"/>
    </location>
</feature>
<protein>
    <submittedName>
        <fullName evidence="2">N-acetylglucosamine kinase-like BadF-type ATPase</fullName>
    </submittedName>
</protein>
<comment type="caution">
    <text evidence="2">The sequence shown here is derived from an EMBL/GenBank/DDBJ whole genome shotgun (WGS) entry which is preliminary data.</text>
</comment>
<keyword evidence="2" id="KW-0418">Kinase</keyword>
<evidence type="ECO:0000313" key="2">
    <source>
        <dbReference type="EMBL" id="TQJ07786.1"/>
    </source>
</evidence>
<dbReference type="AlphaFoldDB" id="A0A542DXH7"/>
<keyword evidence="3" id="KW-1185">Reference proteome</keyword>
<reference evidence="2 3" key="1">
    <citation type="submission" date="2019-06" db="EMBL/GenBank/DDBJ databases">
        <title>Sequencing the genomes of 1000 actinobacteria strains.</title>
        <authorList>
            <person name="Klenk H.-P."/>
        </authorList>
    </citation>
    <scope>NUCLEOTIDE SEQUENCE [LARGE SCALE GENOMIC DNA]</scope>
    <source>
        <strain evidence="2 3">DSM 18607</strain>
    </source>
</reference>
<dbReference type="RefSeq" id="WP_141847051.1">
    <property type="nucleotide sequence ID" value="NZ_BAAAPR010000024.1"/>
</dbReference>
<dbReference type="InterPro" id="IPR002731">
    <property type="entry name" value="ATPase_BadF"/>
</dbReference>
<dbReference type="EMBL" id="VFMN01000001">
    <property type="protein sequence ID" value="TQJ07786.1"/>
    <property type="molecule type" value="Genomic_DNA"/>
</dbReference>
<dbReference type="PANTHER" id="PTHR43190:SF3">
    <property type="entry name" value="N-ACETYL-D-GLUCOSAMINE KINASE"/>
    <property type="match status" value="1"/>
</dbReference>
<dbReference type="Gene3D" id="3.30.420.40">
    <property type="match status" value="2"/>
</dbReference>
<evidence type="ECO:0000259" key="1">
    <source>
        <dbReference type="Pfam" id="PF01869"/>
    </source>
</evidence>
<dbReference type="Pfam" id="PF01869">
    <property type="entry name" value="BcrAD_BadFG"/>
    <property type="match status" value="1"/>
</dbReference>
<organism evidence="2 3">
    <name type="scientific">Lapillicoccus jejuensis</name>
    <dbReference type="NCBI Taxonomy" id="402171"/>
    <lineage>
        <taxon>Bacteria</taxon>
        <taxon>Bacillati</taxon>
        <taxon>Actinomycetota</taxon>
        <taxon>Actinomycetes</taxon>
        <taxon>Micrococcales</taxon>
        <taxon>Intrasporangiaceae</taxon>
        <taxon>Lapillicoccus</taxon>
    </lineage>
</organism>
<dbReference type="InterPro" id="IPR043129">
    <property type="entry name" value="ATPase_NBD"/>
</dbReference>
<proteinExistence type="predicted"/>
<dbReference type="SUPFAM" id="SSF53067">
    <property type="entry name" value="Actin-like ATPase domain"/>
    <property type="match status" value="2"/>
</dbReference>
<dbReference type="Proteomes" id="UP000317893">
    <property type="component" value="Unassembled WGS sequence"/>
</dbReference>
<gene>
    <name evidence="2" type="ORF">FB458_0854</name>
</gene>
<evidence type="ECO:0000313" key="3">
    <source>
        <dbReference type="Proteomes" id="UP000317893"/>
    </source>
</evidence>
<keyword evidence="2" id="KW-0808">Transferase</keyword>